<dbReference type="InterPro" id="IPR050482">
    <property type="entry name" value="Sensor_HK_TwoCompSys"/>
</dbReference>
<feature type="transmembrane region" description="Helical" evidence="7">
    <location>
        <begin position="349"/>
        <end position="369"/>
    </location>
</feature>
<dbReference type="Gene3D" id="3.30.565.10">
    <property type="entry name" value="Histidine kinase-like ATPase, C-terminal domain"/>
    <property type="match status" value="1"/>
</dbReference>
<keyword evidence="7" id="KW-0812">Transmembrane</keyword>
<dbReference type="PANTHER" id="PTHR24421">
    <property type="entry name" value="NITRATE/NITRITE SENSOR PROTEIN NARX-RELATED"/>
    <property type="match status" value="1"/>
</dbReference>
<keyword evidence="3" id="KW-0808">Transferase</keyword>
<dbReference type="AlphaFoldDB" id="A0A916UIT1"/>
<comment type="catalytic activity">
    <reaction evidence="1">
        <text>ATP + protein L-histidine = ADP + protein N-phospho-L-histidine.</text>
        <dbReference type="EC" id="2.7.13.3"/>
    </reaction>
</comment>
<evidence type="ECO:0000256" key="6">
    <source>
        <dbReference type="SAM" id="MobiDB-lite"/>
    </source>
</evidence>
<proteinExistence type="predicted"/>
<evidence type="ECO:0000256" key="7">
    <source>
        <dbReference type="SAM" id="Phobius"/>
    </source>
</evidence>
<evidence type="ECO:0000256" key="2">
    <source>
        <dbReference type="ARBA" id="ARBA00012438"/>
    </source>
</evidence>
<keyword evidence="10" id="KW-1185">Reference proteome</keyword>
<protein>
    <recommendedName>
        <fullName evidence="2">histidine kinase</fullName>
        <ecNumber evidence="2">2.7.13.3</ecNumber>
    </recommendedName>
</protein>
<feature type="compositionally biased region" description="Polar residues" evidence="6">
    <location>
        <begin position="535"/>
        <end position="546"/>
    </location>
</feature>
<dbReference type="Proteomes" id="UP000651668">
    <property type="component" value="Unassembled WGS sequence"/>
</dbReference>
<name>A0A916UIT1_9SPHI</name>
<feature type="domain" description="Histidine kinase/HSP90-like ATPase" evidence="8">
    <location>
        <begin position="486"/>
        <end position="570"/>
    </location>
</feature>
<feature type="region of interest" description="Disordered" evidence="6">
    <location>
        <begin position="527"/>
        <end position="546"/>
    </location>
</feature>
<accession>A0A916UIT1</accession>
<evidence type="ECO:0000256" key="4">
    <source>
        <dbReference type="ARBA" id="ARBA00022777"/>
    </source>
</evidence>
<keyword evidence="4" id="KW-0418">Kinase</keyword>
<dbReference type="Pfam" id="PF02518">
    <property type="entry name" value="HATPase_c"/>
    <property type="match status" value="1"/>
</dbReference>
<reference evidence="9" key="1">
    <citation type="journal article" date="2014" name="Int. J. Syst. Evol. Microbiol.">
        <title>Complete genome sequence of Corynebacterium casei LMG S-19264T (=DSM 44701T), isolated from a smear-ripened cheese.</title>
        <authorList>
            <consortium name="US DOE Joint Genome Institute (JGI-PGF)"/>
            <person name="Walter F."/>
            <person name="Albersmeier A."/>
            <person name="Kalinowski J."/>
            <person name="Ruckert C."/>
        </authorList>
    </citation>
    <scope>NUCLEOTIDE SEQUENCE</scope>
    <source>
        <strain evidence="9">CGMCC 1.15343</strain>
    </source>
</reference>
<dbReference type="EC" id="2.7.13.3" evidence="2"/>
<organism evidence="9 10">
    <name type="scientific">Pedobacter quisquiliarum</name>
    <dbReference type="NCBI Taxonomy" id="1834438"/>
    <lineage>
        <taxon>Bacteria</taxon>
        <taxon>Pseudomonadati</taxon>
        <taxon>Bacteroidota</taxon>
        <taxon>Sphingobacteriia</taxon>
        <taxon>Sphingobacteriales</taxon>
        <taxon>Sphingobacteriaceae</taxon>
        <taxon>Pedobacter</taxon>
    </lineage>
</organism>
<dbReference type="InterPro" id="IPR003594">
    <property type="entry name" value="HATPase_dom"/>
</dbReference>
<gene>
    <name evidence="9" type="ORF">GCM10011387_29440</name>
</gene>
<keyword evidence="7" id="KW-1133">Transmembrane helix</keyword>
<dbReference type="CDD" id="cd16917">
    <property type="entry name" value="HATPase_UhpB-NarQ-NarX-like"/>
    <property type="match status" value="1"/>
</dbReference>
<dbReference type="InterPro" id="IPR011990">
    <property type="entry name" value="TPR-like_helical_dom_sf"/>
</dbReference>
<keyword evidence="7" id="KW-0472">Membrane</keyword>
<evidence type="ECO:0000256" key="5">
    <source>
        <dbReference type="ARBA" id="ARBA00023012"/>
    </source>
</evidence>
<evidence type="ECO:0000259" key="8">
    <source>
        <dbReference type="Pfam" id="PF02518"/>
    </source>
</evidence>
<dbReference type="EMBL" id="BMIL01000011">
    <property type="protein sequence ID" value="GGC73964.1"/>
    <property type="molecule type" value="Genomic_DNA"/>
</dbReference>
<evidence type="ECO:0000256" key="1">
    <source>
        <dbReference type="ARBA" id="ARBA00000085"/>
    </source>
</evidence>
<dbReference type="GO" id="GO:0000160">
    <property type="term" value="P:phosphorelay signal transduction system"/>
    <property type="evidence" value="ECO:0007669"/>
    <property type="project" value="UniProtKB-KW"/>
</dbReference>
<comment type="caution">
    <text evidence="9">The sequence shown here is derived from an EMBL/GenBank/DDBJ whole genome shotgun (WGS) entry which is preliminary data.</text>
</comment>
<dbReference type="InterPro" id="IPR036890">
    <property type="entry name" value="HATPase_C_sf"/>
</dbReference>
<dbReference type="SUPFAM" id="SSF55874">
    <property type="entry name" value="ATPase domain of HSP90 chaperone/DNA topoisomerase II/histidine kinase"/>
    <property type="match status" value="1"/>
</dbReference>
<evidence type="ECO:0000313" key="10">
    <source>
        <dbReference type="Proteomes" id="UP000651668"/>
    </source>
</evidence>
<dbReference type="Gene3D" id="1.25.40.10">
    <property type="entry name" value="Tetratricopeptide repeat domain"/>
    <property type="match status" value="2"/>
</dbReference>
<keyword evidence="5" id="KW-0902">Two-component regulatory system</keyword>
<dbReference type="PANTHER" id="PTHR24421:SF10">
    <property type="entry name" value="NITRATE_NITRITE SENSOR PROTEIN NARQ"/>
    <property type="match status" value="1"/>
</dbReference>
<reference evidence="9" key="2">
    <citation type="submission" date="2020-09" db="EMBL/GenBank/DDBJ databases">
        <authorList>
            <person name="Sun Q."/>
            <person name="Zhou Y."/>
        </authorList>
    </citation>
    <scope>NUCLEOTIDE SEQUENCE</scope>
    <source>
        <strain evidence="9">CGMCC 1.15343</strain>
    </source>
</reference>
<sequence length="576" mass="65080">MFAAMSQQQSKPKQKWICGLVAIIIVAACSKQSPKPPKAKLNVAYDQAVAFRDNENADSAYLYFDKAKDVFLAAQDSLGVGKCLLNMAILSSDKGDLYGGQELSLNAIQYFNKNDTTQHIYIQSNLNNLGNSCYLLEAYDRAAAFFNEALLYTSDEATRLILQNNIANAHRRKGDYQKALAFYALVLKNNLSEADYARALSNMAYTKWLQDSTYNANPELERGLRIREQIGNKQQQIASLNYLVEVNQSADRARALAYALRMHNTALQINNPTDRLEALQKLVDLSSGNTLKTYFKSYKRLSDSIQLVRNAAKNQFALIRYESEKRKTENLQLQQLNVEQTYKVAVRDLLILLGTLVFIATAIIAVLWFRKRKARMIAEKQHEIQEHQLKTSKRVHDVVANGLYRVITEIDNDLDLNKEEILDKLELMYEKSRDISYDIPTALADADGFSHKIDKLLKSFATGTTSITITGNTAAYWENIPGNVQYELEHILQELMVNMKKHSHATIVLLNFERGADYASISYQDNGKGIDSRRQQGNGLKNTGSRIKSINGEITFDTPPEGGLKIKLFFHSNTPI</sequence>
<dbReference type="RefSeq" id="WP_188627694.1">
    <property type="nucleotide sequence ID" value="NZ_BMIL01000011.1"/>
</dbReference>
<dbReference type="GO" id="GO:0004673">
    <property type="term" value="F:protein histidine kinase activity"/>
    <property type="evidence" value="ECO:0007669"/>
    <property type="project" value="UniProtKB-EC"/>
</dbReference>
<dbReference type="SUPFAM" id="SSF48452">
    <property type="entry name" value="TPR-like"/>
    <property type="match status" value="1"/>
</dbReference>
<evidence type="ECO:0000256" key="3">
    <source>
        <dbReference type="ARBA" id="ARBA00022679"/>
    </source>
</evidence>
<evidence type="ECO:0000313" key="9">
    <source>
        <dbReference type="EMBL" id="GGC73964.1"/>
    </source>
</evidence>